<comment type="caution">
    <text evidence="1">The sequence shown here is derived from an EMBL/GenBank/DDBJ whole genome shotgun (WGS) entry which is preliminary data.</text>
</comment>
<dbReference type="Proteomes" id="UP000052023">
    <property type="component" value="Unassembled WGS sequence"/>
</dbReference>
<dbReference type="EMBL" id="LLYA01000210">
    <property type="protein sequence ID" value="KRR17527.1"/>
    <property type="molecule type" value="Genomic_DNA"/>
</dbReference>
<gene>
    <name evidence="1" type="ORF">CQ13_36210</name>
</gene>
<reference evidence="1 2" key="1">
    <citation type="submission" date="2014-03" db="EMBL/GenBank/DDBJ databases">
        <title>Bradyrhizobium valentinum sp. nov., isolated from effective nodules of Lupinus mariae-josephae, a lupine endemic of basic-lime soils in Eastern Spain.</title>
        <authorList>
            <person name="Duran D."/>
            <person name="Rey L."/>
            <person name="Navarro A."/>
            <person name="Busquets A."/>
            <person name="Imperial J."/>
            <person name="Ruiz-Argueso T."/>
        </authorList>
    </citation>
    <scope>NUCLEOTIDE SEQUENCE [LARGE SCALE GENOMIC DNA]</scope>
    <source>
        <strain evidence="1 2">Ro19</strain>
    </source>
</reference>
<sequence>MRPKLHSMPPLSRITPLMLADALVEHRLLPGDELEAEAVVDHGKAPAGERGDARKLAGDELTRLARCVLTRSSEEPPLAFIKSGIGSNVRREQCSSASSSAS</sequence>
<evidence type="ECO:0000313" key="1">
    <source>
        <dbReference type="EMBL" id="KRR17527.1"/>
    </source>
</evidence>
<proteinExistence type="predicted"/>
<keyword evidence="2" id="KW-1185">Reference proteome</keyword>
<protein>
    <submittedName>
        <fullName evidence="1">Uncharacterized protein</fullName>
    </submittedName>
</protein>
<dbReference type="AlphaFoldDB" id="A0A0R3MBE9"/>
<accession>A0A0R3MBE9</accession>
<organism evidence="1 2">
    <name type="scientific">Bradyrhizobium retamae</name>
    <dbReference type="NCBI Taxonomy" id="1300035"/>
    <lineage>
        <taxon>Bacteria</taxon>
        <taxon>Pseudomonadati</taxon>
        <taxon>Pseudomonadota</taxon>
        <taxon>Alphaproteobacteria</taxon>
        <taxon>Hyphomicrobiales</taxon>
        <taxon>Nitrobacteraceae</taxon>
        <taxon>Bradyrhizobium</taxon>
    </lineage>
</organism>
<evidence type="ECO:0000313" key="2">
    <source>
        <dbReference type="Proteomes" id="UP000052023"/>
    </source>
</evidence>
<name>A0A0R3MBE9_9BRAD</name>